<dbReference type="PANTHER" id="PTHR30420:SF1">
    <property type="entry name" value="ARGININE N-SUCCINYLTRANSFERASE"/>
    <property type="match status" value="1"/>
</dbReference>
<dbReference type="EMBL" id="AAOH01000009">
    <property type="protein sequence ID" value="EAR26747.1"/>
    <property type="molecule type" value="Genomic_DNA"/>
</dbReference>
<dbReference type="Gene3D" id="2.40.40.20">
    <property type="match status" value="1"/>
</dbReference>
<dbReference type="NCBIfam" id="TIGR03243">
    <property type="entry name" value="arg_catab_AOST"/>
    <property type="match status" value="1"/>
</dbReference>
<dbReference type="EC" id="2.3.1.109" evidence="4"/>
<dbReference type="SUPFAM" id="SSF55729">
    <property type="entry name" value="Acyl-CoA N-acyltransferases (Nat)"/>
    <property type="match status" value="1"/>
</dbReference>
<evidence type="ECO:0000256" key="3">
    <source>
        <dbReference type="ARBA" id="ARBA00023315"/>
    </source>
</evidence>
<dbReference type="GO" id="GO:0006527">
    <property type="term" value="P:L-arginine catabolic process"/>
    <property type="evidence" value="ECO:0007669"/>
    <property type="project" value="UniProtKB-UniRule"/>
</dbReference>
<keyword evidence="1" id="KW-0056">Arginine metabolism</keyword>
<dbReference type="Pfam" id="PF04958">
    <property type="entry name" value="AstA"/>
    <property type="match status" value="1"/>
</dbReference>
<reference evidence="5 6" key="1">
    <citation type="submission" date="2006-02" db="EMBL/GenBank/DDBJ databases">
        <authorList>
            <person name="Moran M.A."/>
            <person name="Kjelleberg S."/>
            <person name="Egan S."/>
            <person name="Saunders N."/>
            <person name="Thomas T."/>
            <person name="Ferriera S."/>
            <person name="Johnson J."/>
            <person name="Kravitz S."/>
            <person name="Halpern A."/>
            <person name="Remington K."/>
            <person name="Beeson K."/>
            <person name="Tran B."/>
            <person name="Rogers Y.-H."/>
            <person name="Friedman R."/>
            <person name="Venter J.C."/>
        </authorList>
    </citation>
    <scope>NUCLEOTIDE SEQUENCE [LARGE SCALE GENOMIC DNA]</scope>
    <source>
        <strain evidence="5 6">D2</strain>
    </source>
</reference>
<dbReference type="NCBIfam" id="TIGR03244">
    <property type="entry name" value="arg_catab_AstA"/>
    <property type="match status" value="1"/>
</dbReference>
<dbReference type="AlphaFoldDB" id="A4CEL8"/>
<dbReference type="eggNOG" id="COG3138">
    <property type="taxonomic scope" value="Bacteria"/>
</dbReference>
<evidence type="ECO:0000313" key="6">
    <source>
        <dbReference type="Proteomes" id="UP000006201"/>
    </source>
</evidence>
<dbReference type="InterPro" id="IPR007041">
    <property type="entry name" value="Arg_succinylTrfase_AstA/AruG"/>
</dbReference>
<dbReference type="InterPro" id="IPR016181">
    <property type="entry name" value="Acyl_CoA_acyltransferase"/>
</dbReference>
<gene>
    <name evidence="5" type="ORF">PTD2_16421</name>
</gene>
<accession>A4CEL8</accession>
<dbReference type="STRING" id="87626.PTD2_16421"/>
<evidence type="ECO:0000256" key="1">
    <source>
        <dbReference type="ARBA" id="ARBA00022503"/>
    </source>
</evidence>
<keyword evidence="2 5" id="KW-0808">Transferase</keyword>
<comment type="caution">
    <text evidence="5">The sequence shown here is derived from an EMBL/GenBank/DDBJ whole genome shotgun (WGS) entry which is preliminary data.</text>
</comment>
<keyword evidence="6" id="KW-1185">Reference proteome</keyword>
<keyword evidence="3" id="KW-0012">Acyltransferase</keyword>
<dbReference type="InterPro" id="IPR017650">
    <property type="entry name" value="Arginine_N-succinylTrfase"/>
</dbReference>
<evidence type="ECO:0000256" key="2">
    <source>
        <dbReference type="ARBA" id="ARBA00022679"/>
    </source>
</evidence>
<name>A4CEL8_9GAMM</name>
<evidence type="ECO:0000313" key="5">
    <source>
        <dbReference type="EMBL" id="EAR26747.1"/>
    </source>
</evidence>
<dbReference type="HOGENOM" id="CLU_057655_0_0_6"/>
<proteinExistence type="predicted"/>
<dbReference type="Gene3D" id="3.40.630.30">
    <property type="match status" value="1"/>
</dbReference>
<dbReference type="Proteomes" id="UP000006201">
    <property type="component" value="Unassembled WGS sequence"/>
</dbReference>
<evidence type="ECO:0000256" key="4">
    <source>
        <dbReference type="NCBIfam" id="TIGR03244"/>
    </source>
</evidence>
<dbReference type="GO" id="GO:0008791">
    <property type="term" value="F:arginine N-succinyltransferase activity"/>
    <property type="evidence" value="ECO:0007669"/>
    <property type="project" value="UniProtKB-UniRule"/>
</dbReference>
<organism evidence="5 6">
    <name type="scientific">Pseudoalteromonas tunicata D2</name>
    <dbReference type="NCBI Taxonomy" id="87626"/>
    <lineage>
        <taxon>Bacteria</taxon>
        <taxon>Pseudomonadati</taxon>
        <taxon>Pseudomonadota</taxon>
        <taxon>Gammaproteobacteria</taxon>
        <taxon>Alteromonadales</taxon>
        <taxon>Pseudoalteromonadaceae</taxon>
        <taxon>Pseudoalteromonas</taxon>
    </lineage>
</organism>
<sequence>MFVYPFYTVTEFEGVSALMMIIRPIRKDDFPALLEIAEESGHGFTSLPVNEELLTKKIARSEASFAKNVSQPEDEGYLFVIEDTQTKEVAGTAAIEAAVGLDDAFYHYHLSKVIHSSRTLHVYKAVDILTLCNDYTGATELCTLFLRDKYRKDGNGKLLSKMRFMFIKAHQQRFAETVLAEMRGISDDSGRSPFWQWLEEHFFCMDFPTADYLTGIGQKIFIAELMPKYPIYVNLLSKEAQAVIGQVHDKTRPAIELLKSEGFTFNGYVDIFDAGPTVEAKVGNIRTVRISEKRKVVIGHNSGGRQMMLSNDGLVEFRATLADLHVVLDSDEIVISQEIADALLLVAGDTLSIAAL</sequence>
<dbReference type="PANTHER" id="PTHR30420">
    <property type="entry name" value="N-SUCCINYLARGININE DIHYDROLASE"/>
    <property type="match status" value="1"/>
</dbReference>
<protein>
    <recommendedName>
        <fullName evidence="4">Arginine N-succinyltransferase</fullName>
        <ecNumber evidence="4">2.3.1.109</ecNumber>
    </recommendedName>
</protein>